<protein>
    <submittedName>
        <fullName evidence="3">Dihydrofolate reductase</fullName>
    </submittedName>
</protein>
<comment type="caution">
    <text evidence="3">The sequence shown here is derived from an EMBL/GenBank/DDBJ whole genome shotgun (WGS) entry which is preliminary data.</text>
</comment>
<dbReference type="RefSeq" id="WP_185801839.1">
    <property type="nucleotide sequence ID" value="NZ_JACJVJ010000002.1"/>
</dbReference>
<accession>A0A842I1L1</accession>
<dbReference type="Gene3D" id="3.40.430.10">
    <property type="entry name" value="Dihydrofolate Reductase, subunit A"/>
    <property type="match status" value="1"/>
</dbReference>
<dbReference type="InterPro" id="IPR050765">
    <property type="entry name" value="Riboflavin_Biosynth_HTPR"/>
</dbReference>
<keyword evidence="4" id="KW-1185">Reference proteome</keyword>
<dbReference type="GO" id="GO:0008703">
    <property type="term" value="F:5-amino-6-(5-phosphoribosylamino)uracil reductase activity"/>
    <property type="evidence" value="ECO:0007669"/>
    <property type="project" value="InterPro"/>
</dbReference>
<dbReference type="PANTHER" id="PTHR38011">
    <property type="entry name" value="DIHYDROFOLATE REDUCTASE FAMILY PROTEIN (AFU_ORTHOLOGUE AFUA_8G06820)"/>
    <property type="match status" value="1"/>
</dbReference>
<dbReference type="GO" id="GO:0009231">
    <property type="term" value="P:riboflavin biosynthetic process"/>
    <property type="evidence" value="ECO:0007669"/>
    <property type="project" value="InterPro"/>
</dbReference>
<evidence type="ECO:0000313" key="3">
    <source>
        <dbReference type="EMBL" id="MBC2778593.1"/>
    </source>
</evidence>
<gene>
    <name evidence="3" type="ORF">H6P80_13295</name>
</gene>
<evidence type="ECO:0000256" key="1">
    <source>
        <dbReference type="SAM" id="MobiDB-lite"/>
    </source>
</evidence>
<feature type="region of interest" description="Disordered" evidence="1">
    <location>
        <begin position="193"/>
        <end position="223"/>
    </location>
</feature>
<dbReference type="EMBL" id="JACJVJ010000002">
    <property type="protein sequence ID" value="MBC2778593.1"/>
    <property type="molecule type" value="Genomic_DNA"/>
</dbReference>
<dbReference type="PANTHER" id="PTHR38011:SF11">
    <property type="entry name" value="2,5-DIAMINO-6-RIBOSYLAMINO-4(3H)-PYRIMIDINONE 5'-PHOSPHATE REDUCTASE"/>
    <property type="match status" value="1"/>
</dbReference>
<evidence type="ECO:0000259" key="2">
    <source>
        <dbReference type="Pfam" id="PF01872"/>
    </source>
</evidence>
<dbReference type="AlphaFoldDB" id="A0A842I1L1"/>
<dbReference type="InterPro" id="IPR002734">
    <property type="entry name" value="RibDG_C"/>
</dbReference>
<feature type="domain" description="Bacterial bifunctional deaminase-reductase C-terminal" evidence="2">
    <location>
        <begin position="4"/>
        <end position="182"/>
    </location>
</feature>
<evidence type="ECO:0000313" key="4">
    <source>
        <dbReference type="Proteomes" id="UP000564378"/>
    </source>
</evidence>
<dbReference type="InterPro" id="IPR024072">
    <property type="entry name" value="DHFR-like_dom_sf"/>
</dbReference>
<name>A0A842I1L1_9SPHN</name>
<dbReference type="Pfam" id="PF01872">
    <property type="entry name" value="RibD_C"/>
    <property type="match status" value="1"/>
</dbReference>
<dbReference type="Proteomes" id="UP000564378">
    <property type="component" value="Unassembled WGS sequence"/>
</dbReference>
<reference evidence="3 4" key="1">
    <citation type="submission" date="2020-08" db="EMBL/GenBank/DDBJ databases">
        <title>Draft genome sequence of Parasphingopyxis sp. GrpM-11.</title>
        <authorList>
            <person name="Oh J."/>
            <person name="Roh D.-H."/>
        </authorList>
    </citation>
    <scope>NUCLEOTIDE SEQUENCE [LARGE SCALE GENOMIC DNA]</scope>
    <source>
        <strain evidence="3 4">GrpM-11</strain>
    </source>
</reference>
<proteinExistence type="predicted"/>
<feature type="compositionally biased region" description="Basic and acidic residues" evidence="1">
    <location>
        <begin position="206"/>
        <end position="217"/>
    </location>
</feature>
<organism evidence="3 4">
    <name type="scientific">Parasphingopyxis marina</name>
    <dbReference type="NCBI Taxonomy" id="2761622"/>
    <lineage>
        <taxon>Bacteria</taxon>
        <taxon>Pseudomonadati</taxon>
        <taxon>Pseudomonadota</taxon>
        <taxon>Alphaproteobacteria</taxon>
        <taxon>Sphingomonadales</taxon>
        <taxon>Sphingomonadaceae</taxon>
        <taxon>Parasphingopyxis</taxon>
    </lineage>
</organism>
<feature type="compositionally biased region" description="Pro residues" evidence="1">
    <location>
        <begin position="194"/>
        <end position="203"/>
    </location>
</feature>
<sequence length="223" mass="24161">MRRIIASAFVSLDGVIQGPGGPLEDPTGGFDEGGWVFKLWDEGVEEVIGALFAGDYDLLLGRRTYDIFAAYWPYVEGEEAGMGQAFTRANKYVLTRGDRPLDWENSHRLASIDDVAALKQGDGPDLVIQGSSTLYPGLLAAGLIDRLTLVIFPVTLGGGKRLFGEGTEAQMLPMIEHKVTAKGTVIVSYGPGGALPPYPPYAPEPSKSDREKERQRQMADGSW</sequence>
<dbReference type="SUPFAM" id="SSF53597">
    <property type="entry name" value="Dihydrofolate reductase-like"/>
    <property type="match status" value="1"/>
</dbReference>